<dbReference type="Proteomes" id="UP001147653">
    <property type="component" value="Unassembled WGS sequence"/>
</dbReference>
<evidence type="ECO:0008006" key="3">
    <source>
        <dbReference type="Google" id="ProtNLM"/>
    </source>
</evidence>
<name>A0A9X3SE32_9ACTN</name>
<dbReference type="RefSeq" id="WP_270028885.1">
    <property type="nucleotide sequence ID" value="NZ_JAPDDP010000075.1"/>
</dbReference>
<dbReference type="InterPro" id="IPR036866">
    <property type="entry name" value="RibonucZ/Hydroxyglut_hydro"/>
</dbReference>
<reference evidence="1" key="1">
    <citation type="submission" date="2022-10" db="EMBL/GenBank/DDBJ databases">
        <title>The WGS of Solirubrobacter phytolaccae KCTC 29190.</title>
        <authorList>
            <person name="Jiang Z."/>
        </authorList>
    </citation>
    <scope>NUCLEOTIDE SEQUENCE</scope>
    <source>
        <strain evidence="1">KCTC 29190</strain>
    </source>
</reference>
<protein>
    <recommendedName>
        <fullName evidence="3">MBL fold metallo-hydrolase</fullName>
    </recommendedName>
</protein>
<evidence type="ECO:0000313" key="2">
    <source>
        <dbReference type="Proteomes" id="UP001147653"/>
    </source>
</evidence>
<organism evidence="1 2">
    <name type="scientific">Solirubrobacter phytolaccae</name>
    <dbReference type="NCBI Taxonomy" id="1404360"/>
    <lineage>
        <taxon>Bacteria</taxon>
        <taxon>Bacillati</taxon>
        <taxon>Actinomycetota</taxon>
        <taxon>Thermoleophilia</taxon>
        <taxon>Solirubrobacterales</taxon>
        <taxon>Solirubrobacteraceae</taxon>
        <taxon>Solirubrobacter</taxon>
    </lineage>
</organism>
<proteinExistence type="predicted"/>
<dbReference type="SUPFAM" id="SSF56281">
    <property type="entry name" value="Metallo-hydrolase/oxidoreductase"/>
    <property type="match status" value="1"/>
</dbReference>
<dbReference type="AlphaFoldDB" id="A0A9X3SE32"/>
<dbReference type="EMBL" id="JAPDDP010000075">
    <property type="protein sequence ID" value="MDA0184430.1"/>
    <property type="molecule type" value="Genomic_DNA"/>
</dbReference>
<keyword evidence="2" id="KW-1185">Reference proteome</keyword>
<gene>
    <name evidence="1" type="ORF">OJ997_29265</name>
</gene>
<evidence type="ECO:0000313" key="1">
    <source>
        <dbReference type="EMBL" id="MDA0184430.1"/>
    </source>
</evidence>
<comment type="caution">
    <text evidence="1">The sequence shown here is derived from an EMBL/GenBank/DDBJ whole genome shotgun (WGS) entry which is preliminary data.</text>
</comment>
<sequence>MIEAVAPGIHRWELRHPEWHPGEFGSKVGAYLVHEGSDTVLIDPLLDDEVTKALDPLIQGEVVIAITIPYHVRSCVEALERWGGTLVGHPDIAKRLPDGTPVHGDEDLPLGLTMHKLSRGKERPLELPRTKALAFGDRIVGVDGGLRYWMSDPITDKRRQWFRRTGAPALAHLLDVDFERALVTHGAPVIEQAKSALRDALDGDPWYHRPS</sequence>
<dbReference type="Gene3D" id="3.60.15.10">
    <property type="entry name" value="Ribonuclease Z/Hydroxyacylglutathione hydrolase-like"/>
    <property type="match status" value="1"/>
</dbReference>
<accession>A0A9X3SE32</accession>